<dbReference type="PROSITE" id="PS50878">
    <property type="entry name" value="RT_POL"/>
    <property type="match status" value="1"/>
</dbReference>
<evidence type="ECO:0000313" key="2">
    <source>
        <dbReference type="EMBL" id="EFZ11181.1"/>
    </source>
</evidence>
<gene>
    <name evidence="2" type="ORF">SINV_03860</name>
</gene>
<dbReference type="HOGENOM" id="CLU_1442766_0_0_1"/>
<proteinExistence type="predicted"/>
<evidence type="ECO:0000259" key="1">
    <source>
        <dbReference type="PROSITE" id="PS50878"/>
    </source>
</evidence>
<feature type="non-terminal residue" evidence="2">
    <location>
        <position position="188"/>
    </location>
</feature>
<name>E9J7M1_SOLIN</name>
<protein>
    <recommendedName>
        <fullName evidence="1">Reverse transcriptase domain-containing protein</fullName>
    </recommendedName>
</protein>
<reference evidence="2" key="1">
    <citation type="journal article" date="2011" name="Proc. Natl. Acad. Sci. U.S.A.">
        <title>The genome of the fire ant Solenopsis invicta.</title>
        <authorList>
            <person name="Wurm Y."/>
            <person name="Wang J."/>
            <person name="Riba-Grognuz O."/>
            <person name="Corona M."/>
            <person name="Nygaard S."/>
            <person name="Hunt B.G."/>
            <person name="Ingram K.K."/>
            <person name="Falquet L."/>
            <person name="Nipitwattanaphon M."/>
            <person name="Gotzek D."/>
            <person name="Dijkstra M.B."/>
            <person name="Oettler J."/>
            <person name="Comtesse F."/>
            <person name="Shih C.J."/>
            <person name="Wu W.J."/>
            <person name="Yang C.C."/>
            <person name="Thomas J."/>
            <person name="Beaudoing E."/>
            <person name="Pradervand S."/>
            <person name="Flegel V."/>
            <person name="Cook E.D."/>
            <person name="Fabbretti R."/>
            <person name="Stockinger H."/>
            <person name="Long L."/>
            <person name="Farmerie W.G."/>
            <person name="Oakey J."/>
            <person name="Boomsma J.J."/>
            <person name="Pamilo P."/>
            <person name="Yi S.V."/>
            <person name="Heinze J."/>
            <person name="Goodisman M.A."/>
            <person name="Farinelli L."/>
            <person name="Harshman K."/>
            <person name="Hulo N."/>
            <person name="Cerutti L."/>
            <person name="Xenarios I."/>
            <person name="Shoemaker D."/>
            <person name="Keller L."/>
        </authorList>
    </citation>
    <scope>NUCLEOTIDE SEQUENCE [LARGE SCALE GENOMIC DNA]</scope>
</reference>
<dbReference type="AlphaFoldDB" id="E9J7M1"/>
<dbReference type="InterPro" id="IPR000477">
    <property type="entry name" value="RT_dom"/>
</dbReference>
<dbReference type="EMBL" id="GL768586">
    <property type="protein sequence ID" value="EFZ11181.1"/>
    <property type="molecule type" value="Genomic_DNA"/>
</dbReference>
<sequence length="188" mass="22458">MYLLAYTDEVTVVVEEETGMKGMIKALESHIERKGLEVNVEKTKIMRCRRGGVETEKDGVKMERKRDRRGEKIQISRVRYGVEMRDWKEREKVERIQDRFLKWILGVRRYTPGYMVRGEMPREKLRGRAGLRAWSYEKKLGEEGGGELARLCLEEMRDRAKVLHYKLTLYKSFTFLQIKFILLQIKFF</sequence>
<feature type="domain" description="Reverse transcriptase" evidence="1">
    <location>
        <begin position="1"/>
        <end position="73"/>
    </location>
</feature>
<accession>E9J7M1</accession>
<organism>
    <name type="scientific">Solenopsis invicta</name>
    <name type="common">Red imported fire ant</name>
    <name type="synonym">Solenopsis wagneri</name>
    <dbReference type="NCBI Taxonomy" id="13686"/>
    <lineage>
        <taxon>Eukaryota</taxon>
        <taxon>Metazoa</taxon>
        <taxon>Ecdysozoa</taxon>
        <taxon>Arthropoda</taxon>
        <taxon>Hexapoda</taxon>
        <taxon>Insecta</taxon>
        <taxon>Pterygota</taxon>
        <taxon>Neoptera</taxon>
        <taxon>Endopterygota</taxon>
        <taxon>Hymenoptera</taxon>
        <taxon>Apocrita</taxon>
        <taxon>Aculeata</taxon>
        <taxon>Formicoidea</taxon>
        <taxon>Formicidae</taxon>
        <taxon>Myrmicinae</taxon>
        <taxon>Solenopsis</taxon>
    </lineage>
</organism>